<accession>A0ABU7VNN0</accession>
<comment type="caution">
    <text evidence="1">The sequence shown here is derived from an EMBL/GenBank/DDBJ whole genome shotgun (WGS) entry which is preliminary data.</text>
</comment>
<name>A0ABU7VNN0_9BACL</name>
<reference evidence="1 2" key="1">
    <citation type="submission" date="2024-02" db="EMBL/GenBank/DDBJ databases">
        <title>A nitrogen-fixing paenibacillus bacterium.</title>
        <authorList>
            <person name="Zhang W.L."/>
            <person name="Chen S.F."/>
        </authorList>
    </citation>
    <scope>NUCLEOTIDE SEQUENCE [LARGE SCALE GENOMIC DNA]</scope>
    <source>
        <strain evidence="1 2">M1</strain>
    </source>
</reference>
<organism evidence="1 2">
    <name type="scientific">Paenibacillus haidiansis</name>
    <dbReference type="NCBI Taxonomy" id="1574488"/>
    <lineage>
        <taxon>Bacteria</taxon>
        <taxon>Bacillati</taxon>
        <taxon>Bacillota</taxon>
        <taxon>Bacilli</taxon>
        <taxon>Bacillales</taxon>
        <taxon>Paenibacillaceae</taxon>
        <taxon>Paenibacillus</taxon>
    </lineage>
</organism>
<keyword evidence="2" id="KW-1185">Reference proteome</keyword>
<dbReference type="RefSeq" id="WP_331845104.1">
    <property type="nucleotide sequence ID" value="NZ_JAZHPZ010000001.1"/>
</dbReference>
<gene>
    <name evidence="1" type="ORF">V3851_03620</name>
</gene>
<evidence type="ECO:0000313" key="1">
    <source>
        <dbReference type="EMBL" id="MEF2964908.1"/>
    </source>
</evidence>
<protein>
    <submittedName>
        <fullName evidence="1">Tail fiber protein</fullName>
    </submittedName>
</protein>
<sequence length="409" mass="42977">MASNTPNLNLLKKDPVTDGNDTFNIQTMLNDNWDKIDEAMGEVREELEDIEIEIPPASLTEAGIVRLSNSTSGTSESLAATEKAVKAAYDAAATAQTAANTAKSNAATAQSTANTAVTNAAAAQQTANTARTEAAAAQTTANTANTGVTNLTNTRVATRVQNGKLQFLNGSTYKDVDSLPTGSISIFVNGLTGNDNNAGTNTAPVKTITKAISLLPKVSSYERSINIMNASAATYNERVRIDNFAGGTIDIIDLGGGAVTVAAFDIRNNYGVGIFIHKNSNTLNLDASLLGNGYNPVYATDNPGCRITLEGITCYGTLGTALLFYDTTEIYLEDVIIGAKGTGNKLTNGVSINRGTLYLNDVDSVSDSQMTYGVAGEDATIFGWVTFGTTSRSFNRCVYIDDGNIITND</sequence>
<dbReference type="Pfam" id="PF03406">
    <property type="entry name" value="Phage_fiber_2"/>
    <property type="match status" value="1"/>
</dbReference>
<dbReference type="Proteomes" id="UP001306950">
    <property type="component" value="Unassembled WGS sequence"/>
</dbReference>
<proteinExistence type="predicted"/>
<dbReference type="InterPro" id="IPR005068">
    <property type="entry name" value="Phage_lambda_Stf-r2"/>
</dbReference>
<evidence type="ECO:0000313" key="2">
    <source>
        <dbReference type="Proteomes" id="UP001306950"/>
    </source>
</evidence>
<dbReference type="EMBL" id="JAZHPZ010000001">
    <property type="protein sequence ID" value="MEF2964908.1"/>
    <property type="molecule type" value="Genomic_DNA"/>
</dbReference>